<keyword evidence="2" id="KW-1185">Reference proteome</keyword>
<organism evidence="1 2">
    <name type="scientific">Theobroma cacao</name>
    <name type="common">Cacao</name>
    <name type="synonym">Cocoa</name>
    <dbReference type="NCBI Taxonomy" id="3641"/>
    <lineage>
        <taxon>Eukaryota</taxon>
        <taxon>Viridiplantae</taxon>
        <taxon>Streptophyta</taxon>
        <taxon>Embryophyta</taxon>
        <taxon>Tracheophyta</taxon>
        <taxon>Spermatophyta</taxon>
        <taxon>Magnoliopsida</taxon>
        <taxon>eudicotyledons</taxon>
        <taxon>Gunneridae</taxon>
        <taxon>Pentapetalae</taxon>
        <taxon>rosids</taxon>
        <taxon>malvids</taxon>
        <taxon>Malvales</taxon>
        <taxon>Malvaceae</taxon>
        <taxon>Byttnerioideae</taxon>
        <taxon>Theobroma</taxon>
    </lineage>
</organism>
<dbReference type="Gramene" id="EOY09895">
    <property type="protein sequence ID" value="EOY09895"/>
    <property type="gene ID" value="TCM_025262"/>
</dbReference>
<dbReference type="AlphaFoldDB" id="A0A061EXS6"/>
<evidence type="ECO:0000313" key="2">
    <source>
        <dbReference type="Proteomes" id="UP000026915"/>
    </source>
</evidence>
<dbReference type="EMBL" id="CM001883">
    <property type="protein sequence ID" value="EOY09895.1"/>
    <property type="molecule type" value="Genomic_DNA"/>
</dbReference>
<accession>A0A061EXS6</accession>
<evidence type="ECO:0000313" key="1">
    <source>
        <dbReference type="EMBL" id="EOY09895.1"/>
    </source>
</evidence>
<protein>
    <submittedName>
        <fullName evidence="1">Uncharacterized protein</fullName>
    </submittedName>
</protein>
<dbReference type="InParanoid" id="A0A061EXS6"/>
<gene>
    <name evidence="1" type="ORF">TCM_025262</name>
</gene>
<sequence length="34" mass="4205">MIRDSLKMNLRLWKMIENLQILLNKIFQISIKYP</sequence>
<name>A0A061EXS6_THECC</name>
<reference evidence="1 2" key="1">
    <citation type="journal article" date="2013" name="Genome Biol.">
        <title>The genome sequence of the most widely cultivated cacao type and its use to identify candidate genes regulating pod color.</title>
        <authorList>
            <person name="Motamayor J.C."/>
            <person name="Mockaitis K."/>
            <person name="Schmutz J."/>
            <person name="Haiminen N."/>
            <person name="Iii D.L."/>
            <person name="Cornejo O."/>
            <person name="Findley S.D."/>
            <person name="Zheng P."/>
            <person name="Utro F."/>
            <person name="Royaert S."/>
            <person name="Saski C."/>
            <person name="Jenkins J."/>
            <person name="Podicheti R."/>
            <person name="Zhao M."/>
            <person name="Scheffler B.E."/>
            <person name="Stack J.C."/>
            <person name="Feltus F.A."/>
            <person name="Mustiga G.M."/>
            <person name="Amores F."/>
            <person name="Phillips W."/>
            <person name="Marelli J.P."/>
            <person name="May G.D."/>
            <person name="Shapiro H."/>
            <person name="Ma J."/>
            <person name="Bustamante C.D."/>
            <person name="Schnell R.J."/>
            <person name="Main D."/>
            <person name="Gilbert D."/>
            <person name="Parida L."/>
            <person name="Kuhn D.N."/>
        </authorList>
    </citation>
    <scope>NUCLEOTIDE SEQUENCE [LARGE SCALE GENOMIC DNA]</scope>
    <source>
        <strain evidence="2">cv. Matina 1-6</strain>
    </source>
</reference>
<dbReference type="HOGENOM" id="CLU_3378017_0_0_1"/>
<dbReference type="Proteomes" id="UP000026915">
    <property type="component" value="Chromosome 5"/>
</dbReference>
<proteinExistence type="predicted"/>